<protein>
    <submittedName>
        <fullName evidence="1">Uncharacterized protein</fullName>
    </submittedName>
</protein>
<evidence type="ECO:0000313" key="1">
    <source>
        <dbReference type="EMBL" id="MEF2115439.1"/>
    </source>
</evidence>
<accession>A0ABU7UWK5</accession>
<reference evidence="1 2" key="1">
    <citation type="submission" date="2023-11" db="EMBL/GenBank/DDBJ databases">
        <title>Draft genome sequence of a psychrophilic Clostridium strain from permafrost water brine.</title>
        <authorList>
            <person name="Shcherbakova V.A."/>
            <person name="Trubitsyn V.E."/>
            <person name="Zakharyuk A.G."/>
        </authorList>
    </citation>
    <scope>NUCLEOTIDE SEQUENCE [LARGE SCALE GENOMIC DNA]</scope>
    <source>
        <strain evidence="1 2">14F</strain>
    </source>
</reference>
<proteinExistence type="predicted"/>
<dbReference type="Proteomes" id="UP001498469">
    <property type="component" value="Unassembled WGS sequence"/>
</dbReference>
<sequence>FGGVLLTKGLGKVSSVSKAGEAVDVEKNVLKVDKGVDTAKFIYKNNPMDNPKAAKDIIENQEAVYGFLPNPESKRIGKFADEDVYDWTNSDEVAKYAKVREEYHVDNDNIPNMVNKLRREGASEEEMAGAAVNLRNQIRLDSYLSRGDINGYNIVLKSNLDTYKDSLGMTPKMALEKYGSWDAVIEKTTSTNPGMDACCGLYDKYYHLYDIKKK</sequence>
<feature type="non-terminal residue" evidence="1">
    <location>
        <position position="1"/>
    </location>
</feature>
<dbReference type="EMBL" id="JAZHFS010000071">
    <property type="protein sequence ID" value="MEF2115439.1"/>
    <property type="molecule type" value="Genomic_DNA"/>
</dbReference>
<organism evidence="1 2">
    <name type="scientific">Clostridium frigoriphilum</name>
    <dbReference type="NCBI Taxonomy" id="443253"/>
    <lineage>
        <taxon>Bacteria</taxon>
        <taxon>Bacillati</taxon>
        <taxon>Bacillota</taxon>
        <taxon>Clostridia</taxon>
        <taxon>Eubacteriales</taxon>
        <taxon>Clostridiaceae</taxon>
        <taxon>Clostridium</taxon>
    </lineage>
</organism>
<keyword evidence="2" id="KW-1185">Reference proteome</keyword>
<gene>
    <name evidence="1" type="ORF">SJI18_24535</name>
</gene>
<comment type="caution">
    <text evidence="1">The sequence shown here is derived from an EMBL/GenBank/DDBJ whole genome shotgun (WGS) entry which is preliminary data.</text>
</comment>
<name>A0ABU7UWK5_9CLOT</name>
<evidence type="ECO:0000313" key="2">
    <source>
        <dbReference type="Proteomes" id="UP001498469"/>
    </source>
</evidence>